<feature type="transmembrane region" description="Helical" evidence="2">
    <location>
        <begin position="36"/>
        <end position="55"/>
    </location>
</feature>
<feature type="transmembrane region" description="Helical" evidence="2">
    <location>
        <begin position="269"/>
        <end position="288"/>
    </location>
</feature>
<keyword evidence="5" id="KW-1185">Reference proteome</keyword>
<feature type="compositionally biased region" description="Basic and acidic residues" evidence="1">
    <location>
        <begin position="442"/>
        <end position="452"/>
    </location>
</feature>
<dbReference type="InterPro" id="IPR008756">
    <property type="entry name" value="Peptidase_M56"/>
</dbReference>
<gene>
    <name evidence="4" type="ORF">SAMN05216490_2758</name>
</gene>
<keyword evidence="2" id="KW-1133">Transmembrane helix</keyword>
<dbReference type="EMBL" id="LT629740">
    <property type="protein sequence ID" value="SDT21555.1"/>
    <property type="molecule type" value="Genomic_DNA"/>
</dbReference>
<dbReference type="OrthoDB" id="649093at2"/>
<feature type="domain" description="Peptidase M56" evidence="3">
    <location>
        <begin position="158"/>
        <end position="256"/>
    </location>
</feature>
<sequence>MNWLHYLMEANLYLAVFYTVYYVFLSNDTHYTLNRAYLLLSCVVSFIIPVVQLGFLKHEPQAPVVQYVNYHSVMVKPIEVTLIPPPEKFTWQDGVFYIYLAGAAVLLLVLLFKLYQLVRITRKSNKPTNAGYKLVYLNGSNTAFSFFNFLFIGTKADGKETIIKHELVHIHQKHSADIVFIEILKIINWFNPFIYILQYSLKAIHEYIADEKTAATEIDALTYSSFLVHNAYGLSGSSITHSFFNYNLLKKRIIMLNQKRSGSLARLKYLLAVPICGGLLCVSTLAFSKNYGWVVLMKPKSDTIAKPPPPPAPPKVKVTDVRLLPPPTRENVRFAAPASPSEITKKGYKYAESGYLINGKSDFRVIIVEKDGTQTSYFKNTASAKQIKMLRDKYGYSFPNMSIYSKLPPPPPAPLAPPAKEAPKTSIDERPSPSPSAASADGELKRSADTVRRVHSSVNAKATSSITYPNFDSSISSNKTPKVFDSLYTLKGGFEKKQKMLVGRVIYSK</sequence>
<protein>
    <submittedName>
        <fullName evidence="4">BlaR1 peptidase M56</fullName>
    </submittedName>
</protein>
<proteinExistence type="predicted"/>
<dbReference type="PANTHER" id="PTHR34978:SF3">
    <property type="entry name" value="SLR0241 PROTEIN"/>
    <property type="match status" value="1"/>
</dbReference>
<evidence type="ECO:0000313" key="5">
    <source>
        <dbReference type="Proteomes" id="UP000199679"/>
    </source>
</evidence>
<reference evidence="4 5" key="1">
    <citation type="submission" date="2016-10" db="EMBL/GenBank/DDBJ databases">
        <authorList>
            <person name="de Groot N.N."/>
        </authorList>
    </citation>
    <scope>NUCLEOTIDE SEQUENCE [LARGE SCALE GENOMIC DNA]</scope>
    <source>
        <strain evidence="4 5">MP1X4</strain>
    </source>
</reference>
<feature type="transmembrane region" description="Helical" evidence="2">
    <location>
        <begin position="135"/>
        <end position="152"/>
    </location>
</feature>
<organism evidence="4 5">
    <name type="scientific">Mucilaginibacter mallensis</name>
    <dbReference type="NCBI Taxonomy" id="652787"/>
    <lineage>
        <taxon>Bacteria</taxon>
        <taxon>Pseudomonadati</taxon>
        <taxon>Bacteroidota</taxon>
        <taxon>Sphingobacteriia</taxon>
        <taxon>Sphingobacteriales</taxon>
        <taxon>Sphingobacteriaceae</taxon>
        <taxon>Mucilaginibacter</taxon>
    </lineage>
</organism>
<name>A0A1H1YJQ3_MUCMA</name>
<dbReference type="AlphaFoldDB" id="A0A1H1YJQ3"/>
<keyword evidence="2" id="KW-0812">Transmembrane</keyword>
<evidence type="ECO:0000256" key="2">
    <source>
        <dbReference type="SAM" id="Phobius"/>
    </source>
</evidence>
<dbReference type="Pfam" id="PF05569">
    <property type="entry name" value="Peptidase_M56"/>
    <property type="match status" value="1"/>
</dbReference>
<feature type="transmembrane region" description="Helical" evidence="2">
    <location>
        <begin position="96"/>
        <end position="115"/>
    </location>
</feature>
<dbReference type="Proteomes" id="UP000199679">
    <property type="component" value="Chromosome I"/>
</dbReference>
<dbReference type="STRING" id="652787.SAMN05216490_2758"/>
<feature type="region of interest" description="Disordered" evidence="1">
    <location>
        <begin position="409"/>
        <end position="455"/>
    </location>
</feature>
<evidence type="ECO:0000256" key="1">
    <source>
        <dbReference type="SAM" id="MobiDB-lite"/>
    </source>
</evidence>
<feature type="compositionally biased region" description="Basic and acidic residues" evidence="1">
    <location>
        <begin position="421"/>
        <end position="431"/>
    </location>
</feature>
<dbReference type="PANTHER" id="PTHR34978">
    <property type="entry name" value="POSSIBLE SENSOR-TRANSDUCER PROTEIN BLAR"/>
    <property type="match status" value="1"/>
</dbReference>
<evidence type="ECO:0000313" key="4">
    <source>
        <dbReference type="EMBL" id="SDT21555.1"/>
    </source>
</evidence>
<dbReference type="InterPro" id="IPR052173">
    <property type="entry name" value="Beta-lactam_resp_regulator"/>
</dbReference>
<dbReference type="RefSeq" id="WP_091373730.1">
    <property type="nucleotide sequence ID" value="NZ_LT629740.1"/>
</dbReference>
<evidence type="ECO:0000259" key="3">
    <source>
        <dbReference type="Pfam" id="PF05569"/>
    </source>
</evidence>
<accession>A0A1H1YJQ3</accession>
<keyword evidence="2" id="KW-0472">Membrane</keyword>
<feature type="transmembrane region" description="Helical" evidence="2">
    <location>
        <begin position="6"/>
        <end position="24"/>
    </location>
</feature>
<feature type="transmembrane region" description="Helical" evidence="2">
    <location>
        <begin position="231"/>
        <end position="249"/>
    </location>
</feature>